<keyword evidence="1" id="KW-0812">Transmembrane</keyword>
<name>A0A1Z5KHD4_FISSO</name>
<feature type="signal peptide" evidence="2">
    <location>
        <begin position="1"/>
        <end position="18"/>
    </location>
</feature>
<evidence type="ECO:0000313" key="4">
    <source>
        <dbReference type="EMBL" id="GAX25441.1"/>
    </source>
</evidence>
<feature type="chain" id="PRO_5013142781" description="Cupin type-2 domain-containing protein" evidence="2">
    <location>
        <begin position="19"/>
        <end position="260"/>
    </location>
</feature>
<keyword evidence="2" id="KW-0732">Signal</keyword>
<protein>
    <recommendedName>
        <fullName evidence="3">Cupin type-2 domain-containing protein</fullName>
    </recommendedName>
</protein>
<comment type="caution">
    <text evidence="4">The sequence shown here is derived from an EMBL/GenBank/DDBJ whole genome shotgun (WGS) entry which is preliminary data.</text>
</comment>
<evidence type="ECO:0000313" key="5">
    <source>
        <dbReference type="Proteomes" id="UP000198406"/>
    </source>
</evidence>
<dbReference type="EMBL" id="BDSP01000224">
    <property type="protein sequence ID" value="GAX25441.1"/>
    <property type="molecule type" value="Genomic_DNA"/>
</dbReference>
<dbReference type="Proteomes" id="UP000198406">
    <property type="component" value="Unassembled WGS sequence"/>
</dbReference>
<feature type="transmembrane region" description="Helical" evidence="1">
    <location>
        <begin position="42"/>
        <end position="62"/>
    </location>
</feature>
<feature type="domain" description="Cupin type-2" evidence="3">
    <location>
        <begin position="127"/>
        <end position="192"/>
    </location>
</feature>
<keyword evidence="1" id="KW-1133">Transmembrane helix</keyword>
<dbReference type="InterPro" id="IPR014710">
    <property type="entry name" value="RmlC-like_jellyroll"/>
</dbReference>
<dbReference type="CDD" id="cd02208">
    <property type="entry name" value="cupin_RmlC-like"/>
    <property type="match status" value="1"/>
</dbReference>
<organism evidence="4 5">
    <name type="scientific">Fistulifera solaris</name>
    <name type="common">Oleaginous diatom</name>
    <dbReference type="NCBI Taxonomy" id="1519565"/>
    <lineage>
        <taxon>Eukaryota</taxon>
        <taxon>Sar</taxon>
        <taxon>Stramenopiles</taxon>
        <taxon>Ochrophyta</taxon>
        <taxon>Bacillariophyta</taxon>
        <taxon>Bacillariophyceae</taxon>
        <taxon>Bacillariophycidae</taxon>
        <taxon>Naviculales</taxon>
        <taxon>Naviculaceae</taxon>
        <taxon>Fistulifera</taxon>
    </lineage>
</organism>
<proteinExistence type="predicted"/>
<evidence type="ECO:0000259" key="3">
    <source>
        <dbReference type="Pfam" id="PF07883"/>
    </source>
</evidence>
<keyword evidence="1" id="KW-0472">Membrane</keyword>
<reference evidence="4 5" key="1">
    <citation type="journal article" date="2015" name="Plant Cell">
        <title>Oil accumulation by the oleaginous diatom Fistulifera solaris as revealed by the genome and transcriptome.</title>
        <authorList>
            <person name="Tanaka T."/>
            <person name="Maeda Y."/>
            <person name="Veluchamy A."/>
            <person name="Tanaka M."/>
            <person name="Abida H."/>
            <person name="Marechal E."/>
            <person name="Bowler C."/>
            <person name="Muto M."/>
            <person name="Sunaga Y."/>
            <person name="Tanaka M."/>
            <person name="Yoshino T."/>
            <person name="Taniguchi T."/>
            <person name="Fukuda Y."/>
            <person name="Nemoto M."/>
            <person name="Matsumoto M."/>
            <person name="Wong P.S."/>
            <person name="Aburatani S."/>
            <person name="Fujibuchi W."/>
        </authorList>
    </citation>
    <scope>NUCLEOTIDE SEQUENCE [LARGE SCALE GENOMIC DNA]</scope>
    <source>
        <strain evidence="4 5">JPCC DA0580</strain>
    </source>
</reference>
<gene>
    <name evidence="4" type="ORF">FisN_1Hu396</name>
</gene>
<keyword evidence="5" id="KW-1185">Reference proteome</keyword>
<dbReference type="Pfam" id="PF07883">
    <property type="entry name" value="Cupin_2"/>
    <property type="match status" value="1"/>
</dbReference>
<dbReference type="InParanoid" id="A0A1Z5KHD4"/>
<evidence type="ECO:0000256" key="2">
    <source>
        <dbReference type="SAM" id="SignalP"/>
    </source>
</evidence>
<dbReference type="OrthoDB" id="10516668at2759"/>
<dbReference type="InterPro" id="IPR011051">
    <property type="entry name" value="RmlC_Cupin_sf"/>
</dbReference>
<dbReference type="SUPFAM" id="SSF51182">
    <property type="entry name" value="RmlC-like cupins"/>
    <property type="match status" value="1"/>
</dbReference>
<dbReference type="Gene3D" id="2.60.120.10">
    <property type="entry name" value="Jelly Rolls"/>
    <property type="match status" value="1"/>
</dbReference>
<dbReference type="AlphaFoldDB" id="A0A1Z5KHD4"/>
<accession>A0A1Z5KHD4</accession>
<sequence length="260" mass="28884">MWSLVLSALAIALSATTSKDQKKTSYSGFSETGSGMMDRADRVFLSGAVLGIGLSLLYNAAVTQLRIHERLRYTWYSIWRDEERETNWYEAAKLCTSGQVLTETENGSIRLILSPENAQTSSLNVSVISLHPGREIPPTRSLGVEFYYVLSGTGCFSQYGVSHTPEVKAGDAFVIHPDTTRWIANSKNQATEELVLLRATDAGCSAGRNYQDIIQMDPNYRTKLRAMDKLKDGLMQVQTMATDFVKSTSRGTFRTNNLDL</sequence>
<evidence type="ECO:0000256" key="1">
    <source>
        <dbReference type="SAM" id="Phobius"/>
    </source>
</evidence>
<dbReference type="InterPro" id="IPR013096">
    <property type="entry name" value="Cupin_2"/>
</dbReference>